<dbReference type="WBParaSite" id="SVE_0764900.1">
    <property type="protein sequence ID" value="SVE_0764900.1"/>
    <property type="gene ID" value="SVE_0764900"/>
</dbReference>
<reference evidence="2" key="2">
    <citation type="submission" date="2015-08" db="UniProtKB">
        <authorList>
            <consortium name="WormBaseParasite"/>
        </authorList>
    </citation>
    <scope>IDENTIFICATION</scope>
</reference>
<accession>A0A0K0FFK6</accession>
<keyword evidence="1" id="KW-1185">Reference proteome</keyword>
<dbReference type="Proteomes" id="UP000035680">
    <property type="component" value="Unassembled WGS sequence"/>
</dbReference>
<protein>
    <submittedName>
        <fullName evidence="2">Uncharacterized protein</fullName>
    </submittedName>
</protein>
<evidence type="ECO:0000313" key="2">
    <source>
        <dbReference type="WBParaSite" id="SVE_0764900.1"/>
    </source>
</evidence>
<dbReference type="AlphaFoldDB" id="A0A0K0FFK6"/>
<reference evidence="1" key="1">
    <citation type="submission" date="2014-07" db="EMBL/GenBank/DDBJ databases">
        <authorList>
            <person name="Martin A.A"/>
            <person name="De Silva N."/>
        </authorList>
    </citation>
    <scope>NUCLEOTIDE SEQUENCE</scope>
</reference>
<evidence type="ECO:0000313" key="1">
    <source>
        <dbReference type="Proteomes" id="UP000035680"/>
    </source>
</evidence>
<sequence length="101" mass="11815">MNEIDGNSKVTLPSNYMEHQIKNKPLINIIEFLNHNENFKKIINKLKEMPASQNLTKKSDSTSRNFLKVSRYIFFVTTHTRYWKNVAYKDCFGSNSNLPSV</sequence>
<proteinExistence type="predicted"/>
<organism evidence="1 2">
    <name type="scientific">Strongyloides venezuelensis</name>
    <name type="common">Threadworm</name>
    <dbReference type="NCBI Taxonomy" id="75913"/>
    <lineage>
        <taxon>Eukaryota</taxon>
        <taxon>Metazoa</taxon>
        <taxon>Ecdysozoa</taxon>
        <taxon>Nematoda</taxon>
        <taxon>Chromadorea</taxon>
        <taxon>Rhabditida</taxon>
        <taxon>Tylenchina</taxon>
        <taxon>Panagrolaimomorpha</taxon>
        <taxon>Strongyloidoidea</taxon>
        <taxon>Strongyloididae</taxon>
        <taxon>Strongyloides</taxon>
    </lineage>
</organism>
<name>A0A0K0FFK6_STRVS</name>